<gene>
    <name evidence="2" type="primary">LOC106172578</name>
</gene>
<accession>A0A1S3JF83</accession>
<evidence type="ECO:0000313" key="1">
    <source>
        <dbReference type="Proteomes" id="UP000085678"/>
    </source>
</evidence>
<dbReference type="InParanoid" id="A0A1S3JF83"/>
<proteinExistence type="predicted"/>
<dbReference type="KEGG" id="lak:106172578"/>
<dbReference type="OMA" id="SVCANRA"/>
<protein>
    <submittedName>
        <fullName evidence="2">Uncharacterized protein LOC106172578</fullName>
    </submittedName>
</protein>
<keyword evidence="1" id="KW-1185">Reference proteome</keyword>
<organism evidence="1 2">
    <name type="scientific">Lingula anatina</name>
    <name type="common">Brachiopod</name>
    <name type="synonym">Lingula unguis</name>
    <dbReference type="NCBI Taxonomy" id="7574"/>
    <lineage>
        <taxon>Eukaryota</taxon>
        <taxon>Metazoa</taxon>
        <taxon>Spiralia</taxon>
        <taxon>Lophotrochozoa</taxon>
        <taxon>Brachiopoda</taxon>
        <taxon>Linguliformea</taxon>
        <taxon>Lingulata</taxon>
        <taxon>Lingulida</taxon>
        <taxon>Linguloidea</taxon>
        <taxon>Lingulidae</taxon>
        <taxon>Lingula</taxon>
    </lineage>
</organism>
<name>A0A1S3JF83_LINAN</name>
<evidence type="ECO:0000313" key="2">
    <source>
        <dbReference type="RefSeq" id="XP_013408811.1"/>
    </source>
</evidence>
<dbReference type="RefSeq" id="XP_013408811.1">
    <property type="nucleotide sequence ID" value="XM_013553357.1"/>
</dbReference>
<dbReference type="AlphaFoldDB" id="A0A1S3JF83"/>
<dbReference type="GeneID" id="106172578"/>
<reference evidence="2" key="1">
    <citation type="submission" date="2025-08" db="UniProtKB">
        <authorList>
            <consortium name="RefSeq"/>
        </authorList>
    </citation>
    <scope>IDENTIFICATION</scope>
    <source>
        <tissue evidence="2">Gonads</tissue>
    </source>
</reference>
<sequence>MKTSMEAYLSEFSTMKQEVKNLTDITADIPYFYYYRDILAQASCAALNARGGWVYAVRRVCSDKAPPCSSVCANRALSNQDNQVKANGLECFNALHVYSAQRLSPNPSMDTDTLGLKTHRYNSCGGRHCGPNYCCCRSK</sequence>
<dbReference type="Proteomes" id="UP000085678">
    <property type="component" value="Unplaced"/>
</dbReference>